<accession>A0A848IX99</accession>
<comment type="caution">
    <text evidence="1">The sequence shown here is derived from an EMBL/GenBank/DDBJ whole genome shotgun (WGS) entry which is preliminary data.</text>
</comment>
<dbReference type="Gene3D" id="3.20.20.140">
    <property type="entry name" value="Metal-dependent hydrolases"/>
    <property type="match status" value="1"/>
</dbReference>
<evidence type="ECO:0000313" key="2">
    <source>
        <dbReference type="Proteomes" id="UP000559010"/>
    </source>
</evidence>
<keyword evidence="2" id="KW-1185">Reference proteome</keyword>
<dbReference type="InterPro" id="IPR022028">
    <property type="entry name" value="DUF3604"/>
</dbReference>
<dbReference type="InterPro" id="IPR016195">
    <property type="entry name" value="Pol/histidinol_Pase-like"/>
</dbReference>
<dbReference type="SUPFAM" id="SSF89550">
    <property type="entry name" value="PHP domain-like"/>
    <property type="match status" value="1"/>
</dbReference>
<sequence length="625" mass="69448">MKPISYYLIVMSFIIMTSCSGNKESEETAQTTEEATVANEIKSNPLKDAYFGNVHIHTSYSFDGYTNKCPTNPEDAYRWAKGEAIPGGGGGGDLQINEPLDFYAVSDHAEWMGMFKQMENPESPLSKLDFAKRVTSEDPAVSFQAFADFLYDFSTGGELSKEPLFSDPEIMKSVWAEIVKTADEHYEPGKFTTFPAFEWSSNPNTRNLHRVVVFENSENIPDLAFSTNDSDKPEDLWKWMEGCRANGATLLAIPHNANASDGLMFSLRDSEGNPLSMAYSEMRMKNEPLYEISQIKGTSEVHPDLSPNDEFAGFELWDYTLAATAERPTNRKGSYFRQALLDGIEIEKNGNGNPFKYGVIGDSDGHNSAASVEEDNYTGKFATENSPAHRINGPEGFSEKNKQQLREFSSGGLAGVWAESNTREAIFEAMMRKETFGTSGTRMKVRLFGGYDFPDNLFENTNWVKSAYEGGIPMGSTLPASQGKAPTLVIHAIKDANGANLDRIQVIKGWVDKNGKQMEKIYNVVVSDDRTIDSNGSVDPVGNTVNVAEASYSNSIGDPELKTVWTDPDFDPSLSAFYYVRVLEIPTPRWSTYDAKTLGIEPRDDLPVTIQERGWSSPIWYTPSK</sequence>
<reference evidence="1 2" key="1">
    <citation type="submission" date="2020-04" db="EMBL/GenBank/DDBJ databases">
        <title>Flammeovirgaceae bacterium KN852 isolated from deep sea.</title>
        <authorList>
            <person name="Zhang D.-C."/>
        </authorList>
    </citation>
    <scope>NUCLEOTIDE SEQUENCE [LARGE SCALE GENOMIC DNA]</scope>
    <source>
        <strain evidence="1 2">KN852</strain>
    </source>
</reference>
<dbReference type="Proteomes" id="UP000559010">
    <property type="component" value="Unassembled WGS sequence"/>
</dbReference>
<protein>
    <submittedName>
        <fullName evidence="1">DUF3604 domain-containing protein</fullName>
    </submittedName>
</protein>
<gene>
    <name evidence="1" type="ORF">HH304_07690</name>
</gene>
<dbReference type="RefSeq" id="WP_169679840.1">
    <property type="nucleotide sequence ID" value="NZ_JABBNU010000004.1"/>
</dbReference>
<dbReference type="EMBL" id="JABBNU010000004">
    <property type="protein sequence ID" value="NMM48276.1"/>
    <property type="molecule type" value="Genomic_DNA"/>
</dbReference>
<dbReference type="Pfam" id="PF12228">
    <property type="entry name" value="DUF3604"/>
    <property type="match status" value="1"/>
</dbReference>
<organism evidence="1 2">
    <name type="scientific">Marinigracilibium pacificum</name>
    <dbReference type="NCBI Taxonomy" id="2729599"/>
    <lineage>
        <taxon>Bacteria</taxon>
        <taxon>Pseudomonadati</taxon>
        <taxon>Bacteroidota</taxon>
        <taxon>Cytophagia</taxon>
        <taxon>Cytophagales</taxon>
        <taxon>Flammeovirgaceae</taxon>
        <taxon>Marinigracilibium</taxon>
    </lineage>
</organism>
<name>A0A848IX99_9BACT</name>
<dbReference type="AlphaFoldDB" id="A0A848IX99"/>
<dbReference type="PROSITE" id="PS51257">
    <property type="entry name" value="PROKAR_LIPOPROTEIN"/>
    <property type="match status" value="1"/>
</dbReference>
<proteinExistence type="predicted"/>
<evidence type="ECO:0000313" key="1">
    <source>
        <dbReference type="EMBL" id="NMM48276.1"/>
    </source>
</evidence>